<dbReference type="OrthoDB" id="58416at2759"/>
<dbReference type="InterPro" id="IPR053206">
    <property type="entry name" value="Dimeric_xanthone_biosynth"/>
</dbReference>
<dbReference type="EMBL" id="KV454298">
    <property type="protein sequence ID" value="ODQ71036.1"/>
    <property type="molecule type" value="Genomic_DNA"/>
</dbReference>
<sequence length="217" mass="25523">MALVHNIIIRGWNSMFLQARKLKNADVPDFLNYCQAWYWFVVGHHDSEEAVLFPASRRQRVLRVLWMRMSKTAFHHGLAEMKSYIETGLATPSKYDGDEFVKIFDSFAEAFHSHLTNEPLKLVSLASYNFDMETTRDATTQHALQRYSTTDVLPILWYNLDTKYEGGIWEDFPPLPAPVKWGMVNVMGWWRSNWWCFSSCSSSLVEREELYCLRKEY</sequence>
<organism evidence="2 3">
    <name type="scientific">Lipomyces starkeyi NRRL Y-11557</name>
    <dbReference type="NCBI Taxonomy" id="675824"/>
    <lineage>
        <taxon>Eukaryota</taxon>
        <taxon>Fungi</taxon>
        <taxon>Dikarya</taxon>
        <taxon>Ascomycota</taxon>
        <taxon>Saccharomycotina</taxon>
        <taxon>Lipomycetes</taxon>
        <taxon>Lipomycetales</taxon>
        <taxon>Lipomycetaceae</taxon>
        <taxon>Lipomyces</taxon>
    </lineage>
</organism>
<dbReference type="Proteomes" id="UP000094385">
    <property type="component" value="Unassembled WGS sequence"/>
</dbReference>
<feature type="domain" description="Hemerythrin-like" evidence="1">
    <location>
        <begin position="27"/>
        <end position="122"/>
    </location>
</feature>
<dbReference type="AlphaFoldDB" id="A0A1E3Q072"/>
<protein>
    <recommendedName>
        <fullName evidence="1">Hemerythrin-like domain-containing protein</fullName>
    </recommendedName>
</protein>
<evidence type="ECO:0000259" key="1">
    <source>
        <dbReference type="Pfam" id="PF01814"/>
    </source>
</evidence>
<dbReference type="PANTHER" id="PTHR38048:SF2">
    <property type="entry name" value="HEMERYTHRIN-LIKE DOMAIN-CONTAINING PROTEIN"/>
    <property type="match status" value="1"/>
</dbReference>
<dbReference type="PANTHER" id="PTHR38048">
    <property type="entry name" value="EXPRESSED PROTEIN"/>
    <property type="match status" value="1"/>
</dbReference>
<dbReference type="InterPro" id="IPR012312">
    <property type="entry name" value="Hemerythrin-like"/>
</dbReference>
<dbReference type="Pfam" id="PF01814">
    <property type="entry name" value="Hemerythrin"/>
    <property type="match status" value="1"/>
</dbReference>
<dbReference type="STRING" id="675824.A0A1E3Q072"/>
<evidence type="ECO:0000313" key="3">
    <source>
        <dbReference type="Proteomes" id="UP000094385"/>
    </source>
</evidence>
<evidence type="ECO:0000313" key="2">
    <source>
        <dbReference type="EMBL" id="ODQ71036.1"/>
    </source>
</evidence>
<name>A0A1E3Q072_LIPST</name>
<proteinExistence type="predicted"/>
<reference evidence="2 3" key="1">
    <citation type="journal article" date="2016" name="Proc. Natl. Acad. Sci. U.S.A.">
        <title>Comparative genomics of biotechnologically important yeasts.</title>
        <authorList>
            <person name="Riley R."/>
            <person name="Haridas S."/>
            <person name="Wolfe K.H."/>
            <person name="Lopes M.R."/>
            <person name="Hittinger C.T."/>
            <person name="Goeker M."/>
            <person name="Salamov A.A."/>
            <person name="Wisecaver J.H."/>
            <person name="Long T.M."/>
            <person name="Calvey C.H."/>
            <person name="Aerts A.L."/>
            <person name="Barry K.W."/>
            <person name="Choi C."/>
            <person name="Clum A."/>
            <person name="Coughlan A.Y."/>
            <person name="Deshpande S."/>
            <person name="Douglass A.P."/>
            <person name="Hanson S.J."/>
            <person name="Klenk H.-P."/>
            <person name="LaButti K.M."/>
            <person name="Lapidus A."/>
            <person name="Lindquist E.A."/>
            <person name="Lipzen A.M."/>
            <person name="Meier-Kolthoff J.P."/>
            <person name="Ohm R.A."/>
            <person name="Otillar R.P."/>
            <person name="Pangilinan J.L."/>
            <person name="Peng Y."/>
            <person name="Rokas A."/>
            <person name="Rosa C.A."/>
            <person name="Scheuner C."/>
            <person name="Sibirny A.A."/>
            <person name="Slot J.C."/>
            <person name="Stielow J.B."/>
            <person name="Sun H."/>
            <person name="Kurtzman C.P."/>
            <person name="Blackwell M."/>
            <person name="Grigoriev I.V."/>
            <person name="Jeffries T.W."/>
        </authorList>
    </citation>
    <scope>NUCLEOTIDE SEQUENCE [LARGE SCALE GENOMIC DNA]</scope>
    <source>
        <strain evidence="2 3">NRRL Y-11557</strain>
    </source>
</reference>
<gene>
    <name evidence="2" type="ORF">LIPSTDRAFT_145968</name>
</gene>
<dbReference type="Gene3D" id="1.20.120.520">
    <property type="entry name" value="nmb1532 protein domain like"/>
    <property type="match status" value="1"/>
</dbReference>
<accession>A0A1E3Q072</accession>
<keyword evidence="3" id="KW-1185">Reference proteome</keyword>